<evidence type="ECO:0000256" key="3">
    <source>
        <dbReference type="ARBA" id="ARBA00022827"/>
    </source>
</evidence>
<dbReference type="PRINTS" id="PR00420">
    <property type="entry name" value="RNGMNOXGNASE"/>
</dbReference>
<dbReference type="OrthoDB" id="5428495at2759"/>
<dbReference type="InterPro" id="IPR050493">
    <property type="entry name" value="FAD-dep_Monooxygenase_BioMet"/>
</dbReference>
<organism evidence="7 8">
    <name type="scientific">Fusarium kuroshium</name>
    <dbReference type="NCBI Taxonomy" id="2010991"/>
    <lineage>
        <taxon>Eukaryota</taxon>
        <taxon>Fungi</taxon>
        <taxon>Dikarya</taxon>
        <taxon>Ascomycota</taxon>
        <taxon>Pezizomycotina</taxon>
        <taxon>Sordariomycetes</taxon>
        <taxon>Hypocreomycetidae</taxon>
        <taxon>Hypocreales</taxon>
        <taxon>Nectriaceae</taxon>
        <taxon>Fusarium</taxon>
        <taxon>Fusarium solani species complex</taxon>
    </lineage>
</organism>
<dbReference type="Proteomes" id="UP000277212">
    <property type="component" value="Unassembled WGS sequence"/>
</dbReference>
<dbReference type="InterPro" id="IPR002938">
    <property type="entry name" value="FAD-bd"/>
</dbReference>
<evidence type="ECO:0000256" key="5">
    <source>
        <dbReference type="ARBA" id="ARBA00023033"/>
    </source>
</evidence>
<comment type="similarity">
    <text evidence="1">Belongs to the paxM FAD-dependent monooxygenase family.</text>
</comment>
<keyword evidence="2" id="KW-0285">Flavoprotein</keyword>
<dbReference type="AlphaFoldDB" id="A0A3M2RP73"/>
<gene>
    <name evidence="7" type="ORF">CDV36_013304</name>
</gene>
<comment type="caution">
    <text evidence="7">The sequence shown here is derived from an EMBL/GenBank/DDBJ whole genome shotgun (WGS) entry which is preliminary data.</text>
</comment>
<evidence type="ECO:0000259" key="6">
    <source>
        <dbReference type="Pfam" id="PF01494"/>
    </source>
</evidence>
<dbReference type="Gene3D" id="3.50.50.60">
    <property type="entry name" value="FAD/NAD(P)-binding domain"/>
    <property type="match status" value="1"/>
</dbReference>
<evidence type="ECO:0000256" key="4">
    <source>
        <dbReference type="ARBA" id="ARBA00023002"/>
    </source>
</evidence>
<feature type="domain" description="FAD-binding" evidence="6">
    <location>
        <begin position="2"/>
        <end position="354"/>
    </location>
</feature>
<keyword evidence="8" id="KW-1185">Reference proteome</keyword>
<evidence type="ECO:0000313" key="8">
    <source>
        <dbReference type="Proteomes" id="UP000277212"/>
    </source>
</evidence>
<keyword evidence="4" id="KW-0560">Oxidoreductase</keyword>
<keyword evidence="5" id="KW-0503">Monooxygenase</keyword>
<keyword evidence="3" id="KW-0274">FAD</keyword>
<sequence length="431" mass="47386">MKVIINGGGLGGLGAAIALKKKGHQVTVLEAAPELSEVGAGIQIPPNSSRILCSYGLKDKFLEKVVWPQHFAFKRYATGRLLGTTPLHPHLSEKYGSPYWLIHRADFQGLLFDAAKELDVDIRLGCYVESVNVDNPSVKLATGETLTADLVIGADGIRSKTREALLGRIVEPNPAANCSYRATVPVEIMSADPDISHLMTDINANCWIGPDHHIMAYPIRQGAMYNLVLSHPSGLATPGKWNEPGNLEEMRQHYKDFDPVIRKVLSKVQSCLNWKIADLPNLPTWVSENGRVVLLGDAAHAMVPFLAQGAAQAIEDGACLAECLARAKDPSDIPDLMHAYEAIRKPRAERVQQATRDSSRVWHLHDGPEQEARDVAFASMAATARDEKMDEALNKANPNSLSGREFQPWLFGHDEIALTNARLDEMFKLEK</sequence>
<reference evidence="7 8" key="1">
    <citation type="submission" date="2017-06" db="EMBL/GenBank/DDBJ databases">
        <title>Comparative genomic analysis of Ambrosia Fusariam Clade fungi.</title>
        <authorList>
            <person name="Stajich J.E."/>
            <person name="Carrillo J."/>
            <person name="Kijimoto T."/>
            <person name="Eskalen A."/>
            <person name="O'Donnell K."/>
            <person name="Kasson M."/>
        </authorList>
    </citation>
    <scope>NUCLEOTIDE SEQUENCE [LARGE SCALE GENOMIC DNA]</scope>
    <source>
        <strain evidence="7">UCR3666</strain>
    </source>
</reference>
<evidence type="ECO:0000313" key="7">
    <source>
        <dbReference type="EMBL" id="RMJ07098.1"/>
    </source>
</evidence>
<dbReference type="GO" id="GO:0071949">
    <property type="term" value="F:FAD binding"/>
    <property type="evidence" value="ECO:0007669"/>
    <property type="project" value="InterPro"/>
</dbReference>
<name>A0A3M2RP73_9HYPO</name>
<proteinExistence type="inferred from homology"/>
<dbReference type="STRING" id="2010991.A0A3M2RP73"/>
<evidence type="ECO:0000256" key="2">
    <source>
        <dbReference type="ARBA" id="ARBA00022630"/>
    </source>
</evidence>
<dbReference type="GO" id="GO:0004497">
    <property type="term" value="F:monooxygenase activity"/>
    <property type="evidence" value="ECO:0007669"/>
    <property type="project" value="UniProtKB-KW"/>
</dbReference>
<dbReference type="EMBL" id="NKUJ01000365">
    <property type="protein sequence ID" value="RMJ07098.1"/>
    <property type="molecule type" value="Genomic_DNA"/>
</dbReference>
<dbReference type="PANTHER" id="PTHR13789:SF147">
    <property type="entry name" value="PUTATIVE (AFU_ORTHOLOGUE AFUA_2G01950)-RELATED"/>
    <property type="match status" value="1"/>
</dbReference>
<dbReference type="PANTHER" id="PTHR13789">
    <property type="entry name" value="MONOOXYGENASE"/>
    <property type="match status" value="1"/>
</dbReference>
<dbReference type="SUPFAM" id="SSF54373">
    <property type="entry name" value="FAD-linked reductases, C-terminal domain"/>
    <property type="match status" value="1"/>
</dbReference>
<dbReference type="Pfam" id="PF01494">
    <property type="entry name" value="FAD_binding_3"/>
    <property type="match status" value="1"/>
</dbReference>
<protein>
    <recommendedName>
        <fullName evidence="6">FAD-binding domain-containing protein</fullName>
    </recommendedName>
</protein>
<dbReference type="InterPro" id="IPR036188">
    <property type="entry name" value="FAD/NAD-bd_sf"/>
</dbReference>
<dbReference type="SUPFAM" id="SSF51905">
    <property type="entry name" value="FAD/NAD(P)-binding domain"/>
    <property type="match status" value="1"/>
</dbReference>
<dbReference type="FunFam" id="3.50.50.60:FF:000115">
    <property type="entry name" value="Salicylate hydroxylase, putative"/>
    <property type="match status" value="1"/>
</dbReference>
<evidence type="ECO:0000256" key="1">
    <source>
        <dbReference type="ARBA" id="ARBA00007992"/>
    </source>
</evidence>
<accession>A0A3M2RP73</accession>